<comment type="caution">
    <text evidence="1">The sequence shown here is derived from an EMBL/GenBank/DDBJ whole genome shotgun (WGS) entry which is preliminary data.</text>
</comment>
<protein>
    <submittedName>
        <fullName evidence="1">Uncharacterized protein</fullName>
    </submittedName>
</protein>
<dbReference type="Proteomes" id="UP000568751">
    <property type="component" value="Unassembled WGS sequence"/>
</dbReference>
<dbReference type="AlphaFoldDB" id="A0A853F7E2"/>
<gene>
    <name evidence="1" type="ORF">H0A76_11595</name>
</gene>
<reference evidence="1 2" key="1">
    <citation type="submission" date="2020-05" db="EMBL/GenBank/DDBJ databases">
        <title>Horizontal transmission and recombination maintain forever young bacterial symbiont genomes.</title>
        <authorList>
            <person name="Russell S.L."/>
            <person name="Pepper-Tunick E."/>
            <person name="Svedberg J."/>
            <person name="Byrne A."/>
            <person name="Ruelas Castillo J."/>
            <person name="Vollmers C."/>
            <person name="Beinart R.A."/>
            <person name="Corbett-Detig R."/>
        </authorList>
    </citation>
    <scope>NUCLEOTIDE SEQUENCE [LARGE SCALE GENOMIC DNA]</scope>
    <source>
        <strain evidence="1">455</strain>
    </source>
</reference>
<organism evidence="1 2">
    <name type="scientific">Candidatus Thiodubiliella endoseptemdiera</name>
    <dbReference type="NCBI Taxonomy" id="2738886"/>
    <lineage>
        <taxon>Bacteria</taxon>
        <taxon>Pseudomonadati</taxon>
        <taxon>Pseudomonadota</taxon>
        <taxon>Gammaproteobacteria</taxon>
        <taxon>Candidatus Pseudothioglobaceae</taxon>
        <taxon>Candidatus Thiodubiliella</taxon>
    </lineage>
</organism>
<evidence type="ECO:0000313" key="2">
    <source>
        <dbReference type="Proteomes" id="UP000568751"/>
    </source>
</evidence>
<sequence length="61" mass="6976">MGNERGISASDAINRYVVASLFEEFLNDERFMSRYSTKLAIKGVHYDEAVCIEKKVSGNEW</sequence>
<accession>A0A853F7E2</accession>
<proteinExistence type="predicted"/>
<evidence type="ECO:0000313" key="1">
    <source>
        <dbReference type="EMBL" id="NYT28439.1"/>
    </source>
</evidence>
<name>A0A853F7E2_9GAMM</name>
<dbReference type="EMBL" id="JACCHT010000002">
    <property type="protein sequence ID" value="NYT28439.1"/>
    <property type="molecule type" value="Genomic_DNA"/>
</dbReference>